<keyword evidence="3" id="KW-1185">Reference proteome</keyword>
<feature type="non-terminal residue" evidence="2">
    <location>
        <position position="1"/>
    </location>
</feature>
<dbReference type="Proteomes" id="UP000780801">
    <property type="component" value="Unassembled WGS sequence"/>
</dbReference>
<organism evidence="2 3">
    <name type="scientific">Lunasporangiospora selenospora</name>
    <dbReference type="NCBI Taxonomy" id="979761"/>
    <lineage>
        <taxon>Eukaryota</taxon>
        <taxon>Fungi</taxon>
        <taxon>Fungi incertae sedis</taxon>
        <taxon>Mucoromycota</taxon>
        <taxon>Mortierellomycotina</taxon>
        <taxon>Mortierellomycetes</taxon>
        <taxon>Mortierellales</taxon>
        <taxon>Mortierellaceae</taxon>
        <taxon>Lunasporangiospora</taxon>
    </lineage>
</organism>
<sequence>ASNRDPAKLSDSFITNRLQVLEEAKSKVHQQLAEVEAHKHKLKSESKGRNTDLPGRLW</sequence>
<feature type="region of interest" description="Disordered" evidence="1">
    <location>
        <begin position="37"/>
        <end position="58"/>
    </location>
</feature>
<dbReference type="AlphaFoldDB" id="A0A9P6FMA8"/>
<proteinExistence type="predicted"/>
<dbReference type="EMBL" id="JAABOA010004031">
    <property type="protein sequence ID" value="KAF9578077.1"/>
    <property type="molecule type" value="Genomic_DNA"/>
</dbReference>
<evidence type="ECO:0000313" key="3">
    <source>
        <dbReference type="Proteomes" id="UP000780801"/>
    </source>
</evidence>
<reference evidence="2" key="1">
    <citation type="journal article" date="2020" name="Fungal Divers.">
        <title>Resolving the Mortierellaceae phylogeny through synthesis of multi-gene phylogenetics and phylogenomics.</title>
        <authorList>
            <person name="Vandepol N."/>
            <person name="Liber J."/>
            <person name="Desiro A."/>
            <person name="Na H."/>
            <person name="Kennedy M."/>
            <person name="Barry K."/>
            <person name="Grigoriev I.V."/>
            <person name="Miller A.N."/>
            <person name="O'Donnell K."/>
            <person name="Stajich J.E."/>
            <person name="Bonito G."/>
        </authorList>
    </citation>
    <scope>NUCLEOTIDE SEQUENCE</scope>
    <source>
        <strain evidence="2">KOD1015</strain>
    </source>
</reference>
<dbReference type="OrthoDB" id="2329799at2759"/>
<accession>A0A9P6FMA8</accession>
<protein>
    <submittedName>
        <fullName evidence="2">Uncharacterized protein</fullName>
    </submittedName>
</protein>
<name>A0A9P6FMA8_9FUNG</name>
<comment type="caution">
    <text evidence="2">The sequence shown here is derived from an EMBL/GenBank/DDBJ whole genome shotgun (WGS) entry which is preliminary data.</text>
</comment>
<evidence type="ECO:0000313" key="2">
    <source>
        <dbReference type="EMBL" id="KAF9578077.1"/>
    </source>
</evidence>
<evidence type="ECO:0000256" key="1">
    <source>
        <dbReference type="SAM" id="MobiDB-lite"/>
    </source>
</evidence>
<gene>
    <name evidence="2" type="ORF">BGW38_006331</name>
</gene>